<dbReference type="AlphaFoldDB" id="A0A0U1M160"/>
<comment type="similarity">
    <text evidence="3 8 10">Belongs to the peptidase S33 family.</text>
</comment>
<dbReference type="PRINTS" id="PR00793">
    <property type="entry name" value="PROAMNOPTASE"/>
</dbReference>
<dbReference type="InterPro" id="IPR005944">
    <property type="entry name" value="Pro_iminopeptidase"/>
</dbReference>
<dbReference type="EC" id="3.4.11.5" evidence="8 10"/>
<sequence>MAPIYPLFPVRESGHLQVSAIHSIYYEDCGIITGVPVLYLHGGPGEGIVDSDRQYFDPTYYRSVLFDQRGCGKSLPPACLEDNTTWTLVADIEALREHLKIEKWILCGGSWGSTLSLAYSQKHADRCMGLILRGIYTVRREELKWFFQEGADMLFPDYFEPFKASIPKAERGDMIAAYYKRLTGDNEEEKLKCAVAWCNWECSTVKLIVDPETVKNAENPKWALASARIESHFFINAGWMREGQLIEEAYKIKHLPIFIVQGRYDVVCPAKTSWDLYQALGGKQNPNVEYLVIPDCGHSAHETKIEEALVDAVEKFRALKM</sequence>
<reference evidence="12 13" key="1">
    <citation type="submission" date="2015-04" db="EMBL/GenBank/DDBJ databases">
        <authorList>
            <person name="Syromyatnikov M.Y."/>
            <person name="Popov V.N."/>
        </authorList>
    </citation>
    <scope>NUCLEOTIDE SEQUENCE [LARGE SCALE GENOMIC DNA]</scope>
    <source>
        <strain evidence="12">WF-38-12</strain>
    </source>
</reference>
<feature type="active site" evidence="9">
    <location>
        <position position="265"/>
    </location>
</feature>
<gene>
    <name evidence="12" type="primary">pip</name>
    <name evidence="12" type="ORF">PISL3812_05911</name>
</gene>
<evidence type="ECO:0000259" key="11">
    <source>
        <dbReference type="Pfam" id="PF00561"/>
    </source>
</evidence>
<dbReference type="Gene3D" id="3.40.50.1820">
    <property type="entry name" value="alpha/beta hydrolase"/>
    <property type="match status" value="1"/>
</dbReference>
<keyword evidence="4 8" id="KW-0031">Aminopeptidase</keyword>
<dbReference type="Proteomes" id="UP000054383">
    <property type="component" value="Unassembled WGS sequence"/>
</dbReference>
<evidence type="ECO:0000256" key="10">
    <source>
        <dbReference type="RuleBase" id="RU003421"/>
    </source>
</evidence>
<dbReference type="PIRSF" id="PIRSF006431">
    <property type="entry name" value="Pept_S33"/>
    <property type="match status" value="1"/>
</dbReference>
<keyword evidence="13" id="KW-1185">Reference proteome</keyword>
<evidence type="ECO:0000256" key="4">
    <source>
        <dbReference type="ARBA" id="ARBA00022438"/>
    </source>
</evidence>
<evidence type="ECO:0000313" key="13">
    <source>
        <dbReference type="Proteomes" id="UP000054383"/>
    </source>
</evidence>
<keyword evidence="5 8" id="KW-0963">Cytoplasm</keyword>
<dbReference type="NCBIfam" id="TIGR01249">
    <property type="entry name" value="pro_imino_pep_1"/>
    <property type="match status" value="1"/>
</dbReference>
<name>A0A0U1M160_TALIS</name>
<evidence type="ECO:0000256" key="7">
    <source>
        <dbReference type="ARBA" id="ARBA00022801"/>
    </source>
</evidence>
<protein>
    <recommendedName>
        <fullName evidence="8 10">Proline iminopeptidase</fullName>
        <shortName evidence="8">PIP</shortName>
        <ecNumber evidence="8 10">3.4.11.5</ecNumber>
    </recommendedName>
    <alternativeName>
        <fullName evidence="8">Prolyl aminopeptidase</fullName>
    </alternativeName>
</protein>
<keyword evidence="7 8" id="KW-0378">Hydrolase</keyword>
<dbReference type="SUPFAM" id="SSF53474">
    <property type="entry name" value="alpha/beta-Hydrolases"/>
    <property type="match status" value="1"/>
</dbReference>
<dbReference type="GO" id="GO:0005737">
    <property type="term" value="C:cytoplasm"/>
    <property type="evidence" value="ECO:0007669"/>
    <property type="project" value="UniProtKB-SubCell"/>
</dbReference>
<dbReference type="OMA" id="FMEAHYF"/>
<evidence type="ECO:0000256" key="1">
    <source>
        <dbReference type="ARBA" id="ARBA00001585"/>
    </source>
</evidence>
<feature type="domain" description="AB hydrolase-1" evidence="11">
    <location>
        <begin position="36"/>
        <end position="304"/>
    </location>
</feature>
<dbReference type="Pfam" id="PF00561">
    <property type="entry name" value="Abhydrolase_1"/>
    <property type="match status" value="1"/>
</dbReference>
<dbReference type="OrthoDB" id="10249433at2759"/>
<dbReference type="InterPro" id="IPR029058">
    <property type="entry name" value="AB_hydrolase_fold"/>
</dbReference>
<evidence type="ECO:0000313" key="12">
    <source>
        <dbReference type="EMBL" id="CRG88876.1"/>
    </source>
</evidence>
<accession>A0A0U1M160</accession>
<dbReference type="PANTHER" id="PTHR43722:SF1">
    <property type="entry name" value="PROLINE IMINOPEPTIDASE"/>
    <property type="match status" value="1"/>
</dbReference>
<feature type="active site" description="Nucleophile" evidence="9">
    <location>
        <position position="110"/>
    </location>
</feature>
<dbReference type="GO" id="GO:0004177">
    <property type="term" value="F:aminopeptidase activity"/>
    <property type="evidence" value="ECO:0007669"/>
    <property type="project" value="UniProtKB-UniRule"/>
</dbReference>
<evidence type="ECO:0000256" key="9">
    <source>
        <dbReference type="PIRSR" id="PIRSR006431-1"/>
    </source>
</evidence>
<evidence type="ECO:0000256" key="6">
    <source>
        <dbReference type="ARBA" id="ARBA00022670"/>
    </source>
</evidence>
<dbReference type="PANTHER" id="PTHR43722">
    <property type="entry name" value="PROLINE IMINOPEPTIDASE"/>
    <property type="match status" value="1"/>
</dbReference>
<comment type="subcellular location">
    <subcellularLocation>
        <location evidence="2 8">Cytoplasm</location>
    </subcellularLocation>
</comment>
<evidence type="ECO:0000256" key="8">
    <source>
        <dbReference type="PIRNR" id="PIRNR006431"/>
    </source>
</evidence>
<evidence type="ECO:0000256" key="3">
    <source>
        <dbReference type="ARBA" id="ARBA00010088"/>
    </source>
</evidence>
<feature type="active site" description="Proton donor" evidence="9">
    <location>
        <position position="298"/>
    </location>
</feature>
<keyword evidence="6 8" id="KW-0645">Protease</keyword>
<comment type="catalytic activity">
    <reaction evidence="1 8 10">
        <text>Release of N-terminal proline from a peptide.</text>
        <dbReference type="EC" id="3.4.11.5"/>
    </reaction>
</comment>
<dbReference type="STRING" id="28573.A0A0U1M160"/>
<dbReference type="InterPro" id="IPR002410">
    <property type="entry name" value="Peptidase_S33"/>
</dbReference>
<evidence type="ECO:0000256" key="2">
    <source>
        <dbReference type="ARBA" id="ARBA00004496"/>
    </source>
</evidence>
<dbReference type="EMBL" id="CVMT01000005">
    <property type="protein sequence ID" value="CRG88876.1"/>
    <property type="molecule type" value="Genomic_DNA"/>
</dbReference>
<organism evidence="12 13">
    <name type="scientific">Talaromyces islandicus</name>
    <name type="common">Penicillium islandicum</name>
    <dbReference type="NCBI Taxonomy" id="28573"/>
    <lineage>
        <taxon>Eukaryota</taxon>
        <taxon>Fungi</taxon>
        <taxon>Dikarya</taxon>
        <taxon>Ascomycota</taxon>
        <taxon>Pezizomycotina</taxon>
        <taxon>Eurotiomycetes</taxon>
        <taxon>Eurotiomycetidae</taxon>
        <taxon>Eurotiales</taxon>
        <taxon>Trichocomaceae</taxon>
        <taxon>Talaromyces</taxon>
        <taxon>Talaromyces sect. Islandici</taxon>
    </lineage>
</organism>
<evidence type="ECO:0000256" key="5">
    <source>
        <dbReference type="ARBA" id="ARBA00022490"/>
    </source>
</evidence>
<dbReference type="InterPro" id="IPR000073">
    <property type="entry name" value="AB_hydrolase_1"/>
</dbReference>
<dbReference type="GO" id="GO:0006508">
    <property type="term" value="P:proteolysis"/>
    <property type="evidence" value="ECO:0007669"/>
    <property type="project" value="UniProtKB-KW"/>
</dbReference>
<proteinExistence type="inferred from homology"/>